<name>A0A9Q8CL92_9STAP</name>
<protein>
    <submittedName>
        <fullName evidence="2">Uncharacterized protein</fullName>
    </submittedName>
</protein>
<evidence type="ECO:0000313" key="2">
    <source>
        <dbReference type="EMBL" id="TDM04698.1"/>
    </source>
</evidence>
<dbReference type="Proteomes" id="UP000295280">
    <property type="component" value="Unassembled WGS sequence"/>
</dbReference>
<proteinExistence type="predicted"/>
<feature type="signal peptide" evidence="1">
    <location>
        <begin position="1"/>
        <end position="21"/>
    </location>
</feature>
<evidence type="ECO:0000313" key="3">
    <source>
        <dbReference type="Proteomes" id="UP000295280"/>
    </source>
</evidence>
<reference evidence="2 3" key="1">
    <citation type="submission" date="2019-01" db="EMBL/GenBank/DDBJ databases">
        <title>Draft genome sequences of the type strains of six Macrococcus species.</title>
        <authorList>
            <person name="Mazhar S."/>
            <person name="Altermann E."/>
            <person name="Hill C."/>
            <person name="Mcauliffe O."/>
        </authorList>
    </citation>
    <scope>NUCLEOTIDE SEQUENCE [LARGE SCALE GENOMIC DNA]</scope>
    <source>
        <strain evidence="2 3">ATCC 51828</strain>
    </source>
</reference>
<gene>
    <name evidence="2" type="ORF">ERX40_05935</name>
</gene>
<dbReference type="RefSeq" id="WP_133417557.1">
    <property type="nucleotide sequence ID" value="NZ_SCWD01000001.1"/>
</dbReference>
<feature type="chain" id="PRO_5040132175" evidence="1">
    <location>
        <begin position="22"/>
        <end position="342"/>
    </location>
</feature>
<keyword evidence="1" id="KW-0732">Signal</keyword>
<dbReference type="AlphaFoldDB" id="A0A9Q8CL92"/>
<evidence type="ECO:0000256" key="1">
    <source>
        <dbReference type="SAM" id="SignalP"/>
    </source>
</evidence>
<sequence>MKKLLAAALAASVLTTGTVQVTEAASKIAVPDLKDKKTVDQLKKGTYSLQGIQLGSSYEQIYKKLGVPGTEYESRSDDWTYLSADYNQVNISSEADSRKAKVADMKVDNIYFDYAGKNYKLKDISAVLGKYKYSETFDNDTKDIKDDTLDREYGHLTLFFERPQGEWVLTGGYINNEVRETVDSSKLKNADFTALKGSEYKAMKKGDYTLFGVKPGMTNAQIVAKVGESSSDDITRKKGQVKEVVATYGSEMNILFNYNVPAGNILKQITFSYDLYDHPQKLTTAEKYLGTATSVKNGSYMEETDTGKQSKIYTTTRQYGKNVKVTAEKHNGLWLVATVTYQ</sequence>
<keyword evidence="3" id="KW-1185">Reference proteome</keyword>
<accession>A0A9Q8CL92</accession>
<comment type="caution">
    <text evidence="2">The sequence shown here is derived from an EMBL/GenBank/DDBJ whole genome shotgun (WGS) entry which is preliminary data.</text>
</comment>
<dbReference type="EMBL" id="SCWD01000001">
    <property type="protein sequence ID" value="TDM04698.1"/>
    <property type="molecule type" value="Genomic_DNA"/>
</dbReference>
<organism evidence="2 3">
    <name type="scientific">Macrococcus carouselicus</name>
    <dbReference type="NCBI Taxonomy" id="69969"/>
    <lineage>
        <taxon>Bacteria</taxon>
        <taxon>Bacillati</taxon>
        <taxon>Bacillota</taxon>
        <taxon>Bacilli</taxon>
        <taxon>Bacillales</taxon>
        <taxon>Staphylococcaceae</taxon>
        <taxon>Macrococcus</taxon>
    </lineage>
</organism>
<dbReference type="OrthoDB" id="2417658at2"/>